<comment type="caution">
    <text evidence="1">The sequence shown here is derived from an EMBL/GenBank/DDBJ whole genome shotgun (WGS) entry which is preliminary data.</text>
</comment>
<dbReference type="EMBL" id="BSRA01000002">
    <property type="protein sequence ID" value="GLV12888.1"/>
    <property type="molecule type" value="Genomic_DNA"/>
</dbReference>
<accession>A0AA37U138</accession>
<dbReference type="AlphaFoldDB" id="A0AA37U138"/>
<organism evidence="1 2">
    <name type="scientific">Alicyclobacillus hesperidum</name>
    <dbReference type="NCBI Taxonomy" id="89784"/>
    <lineage>
        <taxon>Bacteria</taxon>
        <taxon>Bacillati</taxon>
        <taxon>Bacillota</taxon>
        <taxon>Bacilli</taxon>
        <taxon>Bacillales</taxon>
        <taxon>Alicyclobacillaceae</taxon>
        <taxon>Alicyclobacillus</taxon>
    </lineage>
</organism>
<gene>
    <name evidence="1" type="ORF">Heshes_05720</name>
</gene>
<evidence type="ECO:0000313" key="1">
    <source>
        <dbReference type="EMBL" id="GLV12888.1"/>
    </source>
</evidence>
<protein>
    <submittedName>
        <fullName evidence="1">Uncharacterized protein</fullName>
    </submittedName>
</protein>
<reference evidence="1" key="1">
    <citation type="submission" date="2023-02" db="EMBL/GenBank/DDBJ databases">
        <title>Proposal of a novel subspecies: Alicyclobacillus hesperidum subspecies aegle.</title>
        <authorList>
            <person name="Goto K."/>
            <person name="Fujii T."/>
            <person name="Yasui K."/>
            <person name="Mochida K."/>
            <person name="Kato-Tanaka Y."/>
            <person name="Morohoshi S."/>
            <person name="An S.Y."/>
            <person name="Kasai H."/>
            <person name="Yokota A."/>
        </authorList>
    </citation>
    <scope>NUCLEOTIDE SEQUENCE</scope>
    <source>
        <strain evidence="1">DSM 12766</strain>
    </source>
</reference>
<sequence>MEIVQCIFMDIHFCCALCIPDARYFHAFRYLYSIGVHHVPLWLPLMRTRNHPYELRQPGEELASPG</sequence>
<name>A0AA37U138_9BACL</name>
<evidence type="ECO:0000313" key="2">
    <source>
        <dbReference type="Proteomes" id="UP001157137"/>
    </source>
</evidence>
<proteinExistence type="predicted"/>
<dbReference type="Proteomes" id="UP001157137">
    <property type="component" value="Unassembled WGS sequence"/>
</dbReference>